<evidence type="ECO:0000256" key="3">
    <source>
        <dbReference type="SAM" id="MobiDB-lite"/>
    </source>
</evidence>
<sequence length="420" mass="46352">MDIENLQYVIGKAEADRPAVIRFFGPVCHETVERFNDEFLWLQEQVRPSRIVVLINSEGGSVIQGMSVYSIIQACPIETHCVVEGIAASMGSVIWAAGHKRYMHDYSILMIHNPFVGGADSEDVDIRNMVSAFKKQLEVIYQKRFGMKLEAVREMMDGAGEATATYFNAKDAVDAGIITADCVIKTSKQLRDKVKNEIKDITGAESLRSVFASVIDEDKLMDQALSILEKNETEIQAHITMENETTFLDAVIGQLGFPADSTVASVSARINELVNAQKELSDVKSKFSQLEIQFKGKEAEAQNLAEKLNDVEGKLKVYQEAEKAANAAKREQLVQSAIDAAKIAPEAKESWLALAESNFEMVKATLESIPAREKITDAIGSDAKGQQDAKDAMDSAEKAMEDKIKAVLGENFELKPYNKD</sequence>
<proteinExistence type="inferred from homology"/>
<dbReference type="GO" id="GO:0004176">
    <property type="term" value="F:ATP-dependent peptidase activity"/>
    <property type="evidence" value="ECO:0007669"/>
    <property type="project" value="InterPro"/>
</dbReference>
<dbReference type="Pfam" id="PF00574">
    <property type="entry name" value="CLP_protease"/>
    <property type="match status" value="1"/>
</dbReference>
<dbReference type="EMBL" id="BK059083">
    <property type="protein sequence ID" value="DAE28230.1"/>
    <property type="molecule type" value="Genomic_DNA"/>
</dbReference>
<protein>
    <submittedName>
        <fullName evidence="4">Putative ATP dependent Clp protease</fullName>
    </submittedName>
</protein>
<dbReference type="SUPFAM" id="SSF52096">
    <property type="entry name" value="ClpP/crotonase"/>
    <property type="match status" value="1"/>
</dbReference>
<dbReference type="GO" id="GO:0009368">
    <property type="term" value="C:endopeptidase Clp complex"/>
    <property type="evidence" value="ECO:0007669"/>
    <property type="project" value="TreeGrafter"/>
</dbReference>
<feature type="coiled-coil region" evidence="2">
    <location>
        <begin position="273"/>
        <end position="331"/>
    </location>
</feature>
<evidence type="ECO:0000313" key="4">
    <source>
        <dbReference type="EMBL" id="DAE28230.1"/>
    </source>
</evidence>
<dbReference type="InterPro" id="IPR023562">
    <property type="entry name" value="ClpP/TepA"/>
</dbReference>
<dbReference type="GO" id="GO:0006515">
    <property type="term" value="P:protein quality control for misfolded or incompletely synthesized proteins"/>
    <property type="evidence" value="ECO:0007669"/>
    <property type="project" value="TreeGrafter"/>
</dbReference>
<reference evidence="4" key="1">
    <citation type="journal article" date="2021" name="Proc. Natl. Acad. Sci. U.S.A.">
        <title>A Catalog of Tens of Thousands of Viruses from Human Metagenomes Reveals Hidden Associations with Chronic Diseases.</title>
        <authorList>
            <person name="Tisza M.J."/>
            <person name="Buck C.B."/>
        </authorList>
    </citation>
    <scope>NUCLEOTIDE SEQUENCE</scope>
    <source>
        <strain evidence="4">CtuZj11</strain>
    </source>
</reference>
<dbReference type="GO" id="GO:0051117">
    <property type="term" value="F:ATPase binding"/>
    <property type="evidence" value="ECO:0007669"/>
    <property type="project" value="TreeGrafter"/>
</dbReference>
<dbReference type="PRINTS" id="PR00127">
    <property type="entry name" value="CLPPROTEASEP"/>
</dbReference>
<comment type="similarity">
    <text evidence="1">Belongs to the peptidase S14 family.</text>
</comment>
<name>A0A8S5R9Y9_9VIRU</name>
<evidence type="ECO:0000256" key="2">
    <source>
        <dbReference type="SAM" id="Coils"/>
    </source>
</evidence>
<accession>A0A8S5R9Y9</accession>
<dbReference type="InterPro" id="IPR001907">
    <property type="entry name" value="ClpP"/>
</dbReference>
<feature type="region of interest" description="Disordered" evidence="3">
    <location>
        <begin position="377"/>
        <end position="397"/>
    </location>
</feature>
<keyword evidence="4" id="KW-0378">Hydrolase</keyword>
<dbReference type="PANTHER" id="PTHR10381:SF11">
    <property type="entry name" value="ATP-DEPENDENT CLP PROTEASE PROTEOLYTIC SUBUNIT, MITOCHONDRIAL"/>
    <property type="match status" value="1"/>
</dbReference>
<organism evidence="4">
    <name type="scientific">virus sp. ctuZj11</name>
    <dbReference type="NCBI Taxonomy" id="2825825"/>
    <lineage>
        <taxon>Viruses</taxon>
    </lineage>
</organism>
<feature type="compositionally biased region" description="Basic and acidic residues" evidence="3">
    <location>
        <begin position="385"/>
        <end position="397"/>
    </location>
</feature>
<dbReference type="PANTHER" id="PTHR10381">
    <property type="entry name" value="ATP-DEPENDENT CLP PROTEASE PROTEOLYTIC SUBUNIT"/>
    <property type="match status" value="1"/>
</dbReference>
<dbReference type="Gene3D" id="3.90.226.10">
    <property type="entry name" value="2-enoyl-CoA Hydratase, Chain A, domain 1"/>
    <property type="match status" value="1"/>
</dbReference>
<keyword evidence="4" id="KW-0645">Protease</keyword>
<dbReference type="CDD" id="cd07016">
    <property type="entry name" value="S14_ClpP_1"/>
    <property type="match status" value="1"/>
</dbReference>
<dbReference type="GO" id="GO:0004252">
    <property type="term" value="F:serine-type endopeptidase activity"/>
    <property type="evidence" value="ECO:0007669"/>
    <property type="project" value="InterPro"/>
</dbReference>
<evidence type="ECO:0000256" key="1">
    <source>
        <dbReference type="ARBA" id="ARBA00007039"/>
    </source>
</evidence>
<dbReference type="InterPro" id="IPR029045">
    <property type="entry name" value="ClpP/crotonase-like_dom_sf"/>
</dbReference>
<keyword evidence="2" id="KW-0175">Coiled coil</keyword>